<dbReference type="OMA" id="MVSRCSR"/>
<dbReference type="Ensembl" id="ENSCSET00000034382.1">
    <property type="protein sequence ID" value="ENSCSEP00000033945.1"/>
    <property type="gene ID" value="ENSCSEG00000021771.1"/>
</dbReference>
<dbReference type="GO" id="GO:0038023">
    <property type="term" value="F:signaling receptor activity"/>
    <property type="evidence" value="ECO:0007669"/>
    <property type="project" value="TreeGrafter"/>
</dbReference>
<dbReference type="AlphaFoldDB" id="A0A3P8X7C1"/>
<keyword evidence="2" id="KW-0472">Membrane</keyword>
<dbReference type="PROSITE" id="PS50050">
    <property type="entry name" value="TNFR_NGFR_2"/>
    <property type="match status" value="1"/>
</dbReference>
<keyword evidence="2" id="KW-0812">Transmembrane</keyword>
<proteinExistence type="predicted"/>
<dbReference type="SMART" id="SM00208">
    <property type="entry name" value="TNFR"/>
    <property type="match status" value="2"/>
</dbReference>
<dbReference type="FunCoup" id="A0A3P8X7C1">
    <property type="interactions" value="100"/>
</dbReference>
<evidence type="ECO:0000256" key="2">
    <source>
        <dbReference type="SAM" id="Phobius"/>
    </source>
</evidence>
<name>A0A3P8X7C1_CYNSE</name>
<protein>
    <recommendedName>
        <fullName evidence="4">TNFR-Cys domain-containing protein</fullName>
    </recommendedName>
</protein>
<feature type="transmembrane region" description="Helical" evidence="2">
    <location>
        <begin position="207"/>
        <end position="226"/>
    </location>
</feature>
<evidence type="ECO:0000313" key="6">
    <source>
        <dbReference type="Proteomes" id="UP000265120"/>
    </source>
</evidence>
<dbReference type="PROSITE" id="PS00652">
    <property type="entry name" value="TNFR_NGFR_1"/>
    <property type="match status" value="1"/>
</dbReference>
<organism evidence="5 6">
    <name type="scientific">Cynoglossus semilaevis</name>
    <name type="common">Tongue sole</name>
    <dbReference type="NCBI Taxonomy" id="244447"/>
    <lineage>
        <taxon>Eukaryota</taxon>
        <taxon>Metazoa</taxon>
        <taxon>Chordata</taxon>
        <taxon>Craniata</taxon>
        <taxon>Vertebrata</taxon>
        <taxon>Euteleostomi</taxon>
        <taxon>Actinopterygii</taxon>
        <taxon>Neopterygii</taxon>
        <taxon>Teleostei</taxon>
        <taxon>Neoteleostei</taxon>
        <taxon>Acanthomorphata</taxon>
        <taxon>Carangaria</taxon>
        <taxon>Pleuronectiformes</taxon>
        <taxon>Pleuronectoidei</taxon>
        <taxon>Cynoglossidae</taxon>
        <taxon>Cynoglossinae</taxon>
        <taxon>Cynoglossus</taxon>
    </lineage>
</organism>
<reference evidence="5 6" key="1">
    <citation type="journal article" date="2014" name="Nat. Genet.">
        <title>Whole-genome sequence of a flatfish provides insights into ZW sex chromosome evolution and adaptation to a benthic lifestyle.</title>
        <authorList>
            <person name="Chen S."/>
            <person name="Zhang G."/>
            <person name="Shao C."/>
            <person name="Huang Q."/>
            <person name="Liu G."/>
            <person name="Zhang P."/>
            <person name="Song W."/>
            <person name="An N."/>
            <person name="Chalopin D."/>
            <person name="Volff J.N."/>
            <person name="Hong Y."/>
            <person name="Li Q."/>
            <person name="Sha Z."/>
            <person name="Zhou H."/>
            <person name="Xie M."/>
            <person name="Yu Q."/>
            <person name="Liu Y."/>
            <person name="Xiang H."/>
            <person name="Wang N."/>
            <person name="Wu K."/>
            <person name="Yang C."/>
            <person name="Zhou Q."/>
            <person name="Liao X."/>
            <person name="Yang L."/>
            <person name="Hu Q."/>
            <person name="Zhang J."/>
            <person name="Meng L."/>
            <person name="Jin L."/>
            <person name="Tian Y."/>
            <person name="Lian J."/>
            <person name="Yang J."/>
            <person name="Miao G."/>
            <person name="Liu S."/>
            <person name="Liang Z."/>
            <person name="Yan F."/>
            <person name="Li Y."/>
            <person name="Sun B."/>
            <person name="Zhang H."/>
            <person name="Zhang J."/>
            <person name="Zhu Y."/>
            <person name="Du M."/>
            <person name="Zhao Y."/>
            <person name="Schartl M."/>
            <person name="Tang Q."/>
            <person name="Wang J."/>
        </authorList>
    </citation>
    <scope>NUCLEOTIDE SEQUENCE</scope>
</reference>
<dbReference type="Gene3D" id="2.10.50.10">
    <property type="entry name" value="Tumor Necrosis Factor Receptor, subunit A, domain 2"/>
    <property type="match status" value="1"/>
</dbReference>
<keyword evidence="6" id="KW-1185">Reference proteome</keyword>
<keyword evidence="2" id="KW-1133">Transmembrane helix</keyword>
<sequence length="242" mass="26076">MFLIRCLLFALTLFALVVSQDATAGPRYTLKAGEVCRSGFYQVRKDTCYQCTECHESTGSQTVKECAKYSNSRCQCRPGFVFWRMEDHSVCKCDVGSGLTKGECSECEVGFFNTVINNPCQKWTVCKSGVNITGSRTRDVVCNEPSTQQTKQDVKTTTAVATAAVATSAVATAAVATTAVSPGQEVIRTPRETGGSSHSGHYGKHTGVVLLMLGIFLLVLLTAVVCKQYMSPGPQTKPELEG</sequence>
<feature type="chain" id="PRO_5018245813" description="TNFR-Cys domain-containing protein" evidence="3">
    <location>
        <begin position="20"/>
        <end position="242"/>
    </location>
</feature>
<reference evidence="5" key="3">
    <citation type="submission" date="2025-09" db="UniProtKB">
        <authorList>
            <consortium name="Ensembl"/>
        </authorList>
    </citation>
    <scope>IDENTIFICATION</scope>
</reference>
<dbReference type="PANTHER" id="PTHR47139:SF3">
    <property type="entry name" value="SI:CH73-361P23.3"/>
    <property type="match status" value="1"/>
</dbReference>
<evidence type="ECO:0000259" key="4">
    <source>
        <dbReference type="PROSITE" id="PS50050"/>
    </source>
</evidence>
<keyword evidence="3" id="KW-0732">Signal</keyword>
<feature type="signal peptide" evidence="3">
    <location>
        <begin position="1"/>
        <end position="19"/>
    </location>
</feature>
<dbReference type="InParanoid" id="A0A3P8X7C1"/>
<dbReference type="InterPro" id="IPR001368">
    <property type="entry name" value="TNFR/NGFR_Cys_rich_reg"/>
</dbReference>
<dbReference type="GO" id="GO:0042127">
    <property type="term" value="P:regulation of cell population proliferation"/>
    <property type="evidence" value="ECO:0007669"/>
    <property type="project" value="TreeGrafter"/>
</dbReference>
<feature type="domain" description="TNFR-Cys" evidence="4">
    <location>
        <begin position="35"/>
        <end position="74"/>
    </location>
</feature>
<reference evidence="5" key="2">
    <citation type="submission" date="2025-08" db="UniProtKB">
        <authorList>
            <consortium name="Ensembl"/>
        </authorList>
    </citation>
    <scope>IDENTIFICATION</scope>
</reference>
<dbReference type="PANTHER" id="PTHR47139">
    <property type="entry name" value="TUMOR NECROSIS FACTOR RECEPTOR SUPERFAMILY MEMBER 9"/>
    <property type="match status" value="1"/>
</dbReference>
<dbReference type="GeneTree" id="ENSGT00730000113394"/>
<accession>A0A3P8X7C1</accession>
<evidence type="ECO:0000256" key="1">
    <source>
        <dbReference type="PROSITE-ProRule" id="PRU00206"/>
    </source>
</evidence>
<feature type="repeat" description="TNFR-Cys" evidence="1">
    <location>
        <begin position="35"/>
        <end position="74"/>
    </location>
</feature>
<comment type="caution">
    <text evidence="1">Lacks conserved residue(s) required for the propagation of feature annotation.</text>
</comment>
<evidence type="ECO:0000313" key="5">
    <source>
        <dbReference type="Ensembl" id="ENSCSEP00000033945.1"/>
    </source>
</evidence>
<dbReference type="Proteomes" id="UP000265120">
    <property type="component" value="Chromosome 11"/>
</dbReference>
<evidence type="ECO:0000256" key="3">
    <source>
        <dbReference type="SAM" id="SignalP"/>
    </source>
</evidence>